<comment type="caution">
    <text evidence="2">The sequence shown here is derived from an EMBL/GenBank/DDBJ whole genome shotgun (WGS) entry which is preliminary data.</text>
</comment>
<dbReference type="AlphaFoldDB" id="A0A923KQE2"/>
<proteinExistence type="predicted"/>
<name>A0A923KQE2_9BURK</name>
<dbReference type="Proteomes" id="UP000634011">
    <property type="component" value="Unassembled WGS sequence"/>
</dbReference>
<evidence type="ECO:0000313" key="3">
    <source>
        <dbReference type="Proteomes" id="UP000634011"/>
    </source>
</evidence>
<protein>
    <submittedName>
        <fullName evidence="2">Uncharacterized protein</fullName>
    </submittedName>
</protein>
<sequence length="292" mass="30487">MSNPFSGSDTSGLNSMSDPLGFIKNLWGSLNIPGMVAPPMSLDELDKKIKDLKTVESWLNVNMNMLRGTIQALEVQRATIAALQSLGESFAQHAQQATAPVAPATKPESHTSNADWPMPAGSHKIPEPAVEDEEDDDIDMPPEQTETTASTSAEATTGESSANNPSQTTSTPDASTPFATPAAWWGLLQDQFKQAVSKALESEPGVTESVAATTNNANNDKKSAASTKARNKPGTASKVKPKATTKTVAKSVTKTAPAKAKPVSKAAASAVIKASVKPPSTPKKTAGKPVKK</sequence>
<keyword evidence="3" id="KW-1185">Reference proteome</keyword>
<dbReference type="EMBL" id="JACOFV010000010">
    <property type="protein sequence ID" value="MBC3862766.1"/>
    <property type="molecule type" value="Genomic_DNA"/>
</dbReference>
<accession>A0A923KQE2</accession>
<feature type="compositionally biased region" description="Low complexity" evidence="1">
    <location>
        <begin position="235"/>
        <end position="278"/>
    </location>
</feature>
<dbReference type="RefSeq" id="WP_186912717.1">
    <property type="nucleotide sequence ID" value="NZ_JACOFV010000010.1"/>
</dbReference>
<gene>
    <name evidence="2" type="ORF">H8K32_11690</name>
</gene>
<feature type="compositionally biased region" description="Low complexity" evidence="1">
    <location>
        <begin position="209"/>
        <end position="228"/>
    </location>
</feature>
<feature type="compositionally biased region" description="Low complexity" evidence="1">
    <location>
        <begin position="94"/>
        <end position="105"/>
    </location>
</feature>
<evidence type="ECO:0000256" key="1">
    <source>
        <dbReference type="SAM" id="MobiDB-lite"/>
    </source>
</evidence>
<dbReference type="NCBIfam" id="NF043076">
    <property type="entry name" value="PHA_gran_PhaM"/>
    <property type="match status" value="1"/>
</dbReference>
<feature type="compositionally biased region" description="Low complexity" evidence="1">
    <location>
        <begin position="141"/>
        <end position="162"/>
    </location>
</feature>
<feature type="compositionally biased region" description="Acidic residues" evidence="1">
    <location>
        <begin position="129"/>
        <end position="140"/>
    </location>
</feature>
<reference evidence="2" key="1">
    <citation type="submission" date="2020-08" db="EMBL/GenBank/DDBJ databases">
        <title>Novel species isolated from subtropical streams in China.</title>
        <authorList>
            <person name="Lu H."/>
        </authorList>
    </citation>
    <scope>NUCLEOTIDE SEQUENCE</scope>
    <source>
        <strain evidence="2">KACC 12607</strain>
    </source>
</reference>
<feature type="compositionally biased region" description="Polar residues" evidence="1">
    <location>
        <begin position="163"/>
        <end position="178"/>
    </location>
</feature>
<feature type="region of interest" description="Disordered" evidence="1">
    <location>
        <begin position="94"/>
        <end position="179"/>
    </location>
</feature>
<evidence type="ECO:0000313" key="2">
    <source>
        <dbReference type="EMBL" id="MBC3862766.1"/>
    </source>
</evidence>
<feature type="region of interest" description="Disordered" evidence="1">
    <location>
        <begin position="196"/>
        <end position="292"/>
    </location>
</feature>
<dbReference type="InterPro" id="IPR050026">
    <property type="entry name" value="PHA_gran_PhaM_N"/>
</dbReference>
<organism evidence="2 3">
    <name type="scientific">Undibacterium jejuense</name>
    <dbReference type="NCBI Taxonomy" id="1344949"/>
    <lineage>
        <taxon>Bacteria</taxon>
        <taxon>Pseudomonadati</taxon>
        <taxon>Pseudomonadota</taxon>
        <taxon>Betaproteobacteria</taxon>
        <taxon>Burkholderiales</taxon>
        <taxon>Oxalobacteraceae</taxon>
        <taxon>Undibacterium</taxon>
    </lineage>
</organism>